<evidence type="ECO:0000313" key="2">
    <source>
        <dbReference type="EMBL" id="KAL2809594.1"/>
    </source>
</evidence>
<keyword evidence="3" id="KW-1185">Reference proteome</keyword>
<protein>
    <submittedName>
        <fullName evidence="2">Uncharacterized protein</fullName>
    </submittedName>
</protein>
<accession>A0ABR4H2Y6</accession>
<feature type="region of interest" description="Disordered" evidence="1">
    <location>
        <begin position="53"/>
        <end position="74"/>
    </location>
</feature>
<sequence>MWTRQMPWHNQEVAVDRVWCLDFLSALTRVPEHRIRVAEGKIQRDRKQWMEKEGLSLDEEKRPGRQESCYFPTP</sequence>
<dbReference type="EMBL" id="JBFXLT010000086">
    <property type="protein sequence ID" value="KAL2809594.1"/>
    <property type="molecule type" value="Genomic_DNA"/>
</dbReference>
<name>A0ABR4H2Y6_9EURO</name>
<evidence type="ECO:0000256" key="1">
    <source>
        <dbReference type="SAM" id="MobiDB-lite"/>
    </source>
</evidence>
<comment type="caution">
    <text evidence="2">The sequence shown here is derived from an EMBL/GenBank/DDBJ whole genome shotgun (WGS) entry which is preliminary data.</text>
</comment>
<dbReference type="Proteomes" id="UP001610334">
    <property type="component" value="Unassembled WGS sequence"/>
</dbReference>
<proteinExistence type="predicted"/>
<reference evidence="2 3" key="1">
    <citation type="submission" date="2024-07" db="EMBL/GenBank/DDBJ databases">
        <title>Section-level genome sequencing and comparative genomics of Aspergillus sections Usti and Cavernicolus.</title>
        <authorList>
            <consortium name="Lawrence Berkeley National Laboratory"/>
            <person name="Nybo J.L."/>
            <person name="Vesth T.C."/>
            <person name="Theobald S."/>
            <person name="Frisvad J.C."/>
            <person name="Larsen T.O."/>
            <person name="Kjaerboelling I."/>
            <person name="Rothschild-Mancinelli K."/>
            <person name="Lyhne E.K."/>
            <person name="Kogle M.E."/>
            <person name="Barry K."/>
            <person name="Clum A."/>
            <person name="Na H."/>
            <person name="Ledsgaard L."/>
            <person name="Lin J."/>
            <person name="Lipzen A."/>
            <person name="Kuo A."/>
            <person name="Riley R."/>
            <person name="Mondo S."/>
            <person name="Labutti K."/>
            <person name="Haridas S."/>
            <person name="Pangalinan J."/>
            <person name="Salamov A.A."/>
            <person name="Simmons B.A."/>
            <person name="Magnuson J.K."/>
            <person name="Chen J."/>
            <person name="Drula E."/>
            <person name="Henrissat B."/>
            <person name="Wiebenga A."/>
            <person name="Lubbers R.J."/>
            <person name="Gomes A.C."/>
            <person name="Makela M.R."/>
            <person name="Stajich J."/>
            <person name="Grigoriev I.V."/>
            <person name="Mortensen U.H."/>
            <person name="De Vries R.P."/>
            <person name="Baker S.E."/>
            <person name="Andersen M.R."/>
        </authorList>
    </citation>
    <scope>NUCLEOTIDE SEQUENCE [LARGE SCALE GENOMIC DNA]</scope>
    <source>
        <strain evidence="2 3">CBS 588.65</strain>
    </source>
</reference>
<organism evidence="2 3">
    <name type="scientific">Aspergillus granulosus</name>
    <dbReference type="NCBI Taxonomy" id="176169"/>
    <lineage>
        <taxon>Eukaryota</taxon>
        <taxon>Fungi</taxon>
        <taxon>Dikarya</taxon>
        <taxon>Ascomycota</taxon>
        <taxon>Pezizomycotina</taxon>
        <taxon>Eurotiomycetes</taxon>
        <taxon>Eurotiomycetidae</taxon>
        <taxon>Eurotiales</taxon>
        <taxon>Aspergillaceae</taxon>
        <taxon>Aspergillus</taxon>
        <taxon>Aspergillus subgen. Nidulantes</taxon>
    </lineage>
</organism>
<feature type="compositionally biased region" description="Basic and acidic residues" evidence="1">
    <location>
        <begin position="53"/>
        <end position="65"/>
    </location>
</feature>
<evidence type="ECO:0000313" key="3">
    <source>
        <dbReference type="Proteomes" id="UP001610334"/>
    </source>
</evidence>
<gene>
    <name evidence="2" type="ORF">BJX63DRAFT_405144</name>
</gene>